<evidence type="ECO:0000313" key="4">
    <source>
        <dbReference type="Proteomes" id="UP000813824"/>
    </source>
</evidence>
<reference evidence="3" key="1">
    <citation type="journal article" date="2021" name="New Phytol.">
        <title>Evolutionary innovations through gain and loss of genes in the ectomycorrhizal Boletales.</title>
        <authorList>
            <person name="Wu G."/>
            <person name="Miyauchi S."/>
            <person name="Morin E."/>
            <person name="Kuo A."/>
            <person name="Drula E."/>
            <person name="Varga T."/>
            <person name="Kohler A."/>
            <person name="Feng B."/>
            <person name="Cao Y."/>
            <person name="Lipzen A."/>
            <person name="Daum C."/>
            <person name="Hundley H."/>
            <person name="Pangilinan J."/>
            <person name="Johnson J."/>
            <person name="Barry K."/>
            <person name="LaButti K."/>
            <person name="Ng V."/>
            <person name="Ahrendt S."/>
            <person name="Min B."/>
            <person name="Choi I.G."/>
            <person name="Park H."/>
            <person name="Plett J.M."/>
            <person name="Magnuson J."/>
            <person name="Spatafora J.W."/>
            <person name="Nagy L.G."/>
            <person name="Henrissat B."/>
            <person name="Grigoriev I.V."/>
            <person name="Yang Z.L."/>
            <person name="Xu J."/>
            <person name="Martin F.M."/>
        </authorList>
    </citation>
    <scope>NUCLEOTIDE SEQUENCE</scope>
    <source>
        <strain evidence="3">KKN 215</strain>
    </source>
</reference>
<dbReference type="EMBL" id="JAEVFJ010000055">
    <property type="protein sequence ID" value="KAH8079840.1"/>
    <property type="molecule type" value="Genomic_DNA"/>
</dbReference>
<keyword evidence="4" id="KW-1185">Reference proteome</keyword>
<dbReference type="PANTHER" id="PTHR46791:SF5">
    <property type="entry name" value="CLR5 DOMAIN-CONTAINING PROTEIN-RELATED"/>
    <property type="match status" value="1"/>
</dbReference>
<dbReference type="Proteomes" id="UP000813824">
    <property type="component" value="Unassembled WGS sequence"/>
</dbReference>
<dbReference type="OrthoDB" id="3353107at2759"/>
<feature type="compositionally biased region" description="Acidic residues" evidence="1">
    <location>
        <begin position="146"/>
        <end position="158"/>
    </location>
</feature>
<evidence type="ECO:0000259" key="2">
    <source>
        <dbReference type="Pfam" id="PF24764"/>
    </source>
</evidence>
<gene>
    <name evidence="3" type="ORF">BXZ70DRAFT_1002737</name>
</gene>
<organism evidence="3 4">
    <name type="scientific">Cristinia sonorae</name>
    <dbReference type="NCBI Taxonomy" id="1940300"/>
    <lineage>
        <taxon>Eukaryota</taxon>
        <taxon>Fungi</taxon>
        <taxon>Dikarya</taxon>
        <taxon>Basidiomycota</taxon>
        <taxon>Agaricomycotina</taxon>
        <taxon>Agaricomycetes</taxon>
        <taxon>Agaricomycetidae</taxon>
        <taxon>Agaricales</taxon>
        <taxon>Pleurotineae</taxon>
        <taxon>Stephanosporaceae</taxon>
        <taxon>Cristinia</taxon>
    </lineage>
</organism>
<dbReference type="InterPro" id="IPR058913">
    <property type="entry name" value="Integrase_dom_put"/>
</dbReference>
<proteinExistence type="predicted"/>
<evidence type="ECO:0000313" key="3">
    <source>
        <dbReference type="EMBL" id="KAH8079840.1"/>
    </source>
</evidence>
<accession>A0A8K0UE80</accession>
<evidence type="ECO:0000256" key="1">
    <source>
        <dbReference type="SAM" id="MobiDB-lite"/>
    </source>
</evidence>
<feature type="domain" description="Integrase core" evidence="2">
    <location>
        <begin position="2"/>
        <end position="93"/>
    </location>
</feature>
<name>A0A8K0UE80_9AGAR</name>
<feature type="region of interest" description="Disordered" evidence="1">
    <location>
        <begin position="134"/>
        <end position="159"/>
    </location>
</feature>
<protein>
    <recommendedName>
        <fullName evidence="2">Integrase core domain-containing protein</fullName>
    </recommendedName>
</protein>
<dbReference type="PANTHER" id="PTHR46791">
    <property type="entry name" value="EXPRESSED PROTEIN"/>
    <property type="match status" value="1"/>
</dbReference>
<dbReference type="Pfam" id="PF24764">
    <property type="entry name" value="rva_4"/>
    <property type="match status" value="1"/>
</dbReference>
<comment type="caution">
    <text evidence="3">The sequence shown here is derived from an EMBL/GenBank/DDBJ whole genome shotgun (WGS) entry which is preliminary data.</text>
</comment>
<sequence>MIITRGANRASFMWGSGVTRSTHNNRIERLWVEVGSQYVRAWRAFFYRLEQLHGLDASNPHHLWLIHYLFLDDINKDGKEFRYGWNFHPVSGTAGSPADMRLMGQVEHGMYADDYADVHPGILSSYLGVSGAVRQRSQGETGAGQDPEETGEDDEEPWQDSADLREAALAELQERIQADNEKHFNHEPVKVPRHYSPFDTDEALNAFNEGILGVIHEGIIPFGFDVRDEEWVDEEYPTIGHIPGGRGRTKGYDIPLPVHIWKPRAVRWAQGLHVLNRLKDIIESSEGYNGTGI</sequence>
<dbReference type="AlphaFoldDB" id="A0A8K0UE80"/>